<accession>F2UJZ0</accession>
<evidence type="ECO:0000256" key="3">
    <source>
        <dbReference type="ARBA" id="ARBA00022490"/>
    </source>
</evidence>
<evidence type="ECO:0000256" key="2">
    <source>
        <dbReference type="ARBA" id="ARBA00007278"/>
    </source>
</evidence>
<dbReference type="GO" id="GO:0003723">
    <property type="term" value="F:RNA binding"/>
    <property type="evidence" value="ECO:0007669"/>
    <property type="project" value="TreeGrafter"/>
</dbReference>
<feature type="domain" description="Plectin/eS10 N-terminal" evidence="7">
    <location>
        <begin position="3"/>
        <end position="94"/>
    </location>
</feature>
<dbReference type="KEGG" id="sre:PTSG_08536"/>
<feature type="compositionally biased region" description="Basic and acidic residues" evidence="6">
    <location>
        <begin position="111"/>
        <end position="143"/>
    </location>
</feature>
<dbReference type="InParanoid" id="F2UJZ0"/>
<dbReference type="OrthoDB" id="5211809at2759"/>
<dbReference type="GeneID" id="16070883"/>
<reference evidence="8" key="1">
    <citation type="submission" date="2009-08" db="EMBL/GenBank/DDBJ databases">
        <title>Annotation of Salpingoeca rosetta.</title>
        <authorList>
            <consortium name="The Broad Institute Genome Sequencing Platform"/>
            <person name="Russ C."/>
            <person name="Cuomo C."/>
            <person name="Burger G."/>
            <person name="Gray M.W."/>
            <person name="Holland P.W.H."/>
            <person name="King N."/>
            <person name="Lang F.B.F."/>
            <person name="Roger A.J."/>
            <person name="Ruiz-Trillo I."/>
            <person name="Young S.K."/>
            <person name="Zeng Q."/>
            <person name="Gargeya S."/>
            <person name="Alvarado L."/>
            <person name="Berlin A."/>
            <person name="Chapman S.B."/>
            <person name="Chen Z."/>
            <person name="Freedman E."/>
            <person name="Gellesch M."/>
            <person name="Goldberg J."/>
            <person name="Griggs A."/>
            <person name="Gujja S."/>
            <person name="Heilman E."/>
            <person name="Heiman D."/>
            <person name="Howarth C."/>
            <person name="Mehta T."/>
            <person name="Neiman D."/>
            <person name="Pearson M."/>
            <person name="Roberts A."/>
            <person name="Saif S."/>
            <person name="Shea T."/>
            <person name="Shenoy N."/>
            <person name="Sisk P."/>
            <person name="Stolte C."/>
            <person name="Sykes S."/>
            <person name="White J."/>
            <person name="Yandava C."/>
            <person name="Haas B."/>
            <person name="Nusbaum C."/>
            <person name="Birren B."/>
        </authorList>
    </citation>
    <scope>NUCLEOTIDE SEQUENCE [LARGE SCALE GENOMIC DNA]</scope>
    <source>
        <strain evidence="8">ATCC 50818</strain>
    </source>
</reference>
<dbReference type="FunFam" id="1.10.10.10:FF:000025">
    <property type="entry name" value="40S ribosomal protein S10"/>
    <property type="match status" value="1"/>
</dbReference>
<dbReference type="eggNOG" id="KOG3344">
    <property type="taxonomic scope" value="Eukaryota"/>
</dbReference>
<evidence type="ECO:0000256" key="1">
    <source>
        <dbReference type="ARBA" id="ARBA00004496"/>
    </source>
</evidence>
<evidence type="ECO:0000259" key="7">
    <source>
        <dbReference type="Pfam" id="PF03501"/>
    </source>
</evidence>
<evidence type="ECO:0000313" key="9">
    <source>
        <dbReference type="Proteomes" id="UP000007799"/>
    </source>
</evidence>
<keyword evidence="9" id="KW-1185">Reference proteome</keyword>
<evidence type="ECO:0000256" key="4">
    <source>
        <dbReference type="ARBA" id="ARBA00022980"/>
    </source>
</evidence>
<organism evidence="9">
    <name type="scientific">Salpingoeca rosetta (strain ATCC 50818 / BSB-021)</name>
    <dbReference type="NCBI Taxonomy" id="946362"/>
    <lineage>
        <taxon>Eukaryota</taxon>
        <taxon>Choanoflagellata</taxon>
        <taxon>Craspedida</taxon>
        <taxon>Salpingoecidae</taxon>
        <taxon>Salpingoeca</taxon>
    </lineage>
</organism>
<comment type="similarity">
    <text evidence="2">Belongs to the eukaryotic ribosomal protein eS10 family.</text>
</comment>
<keyword evidence="3" id="KW-0963">Cytoplasm</keyword>
<feature type="region of interest" description="Disordered" evidence="6">
    <location>
        <begin position="92"/>
        <end position="160"/>
    </location>
</feature>
<dbReference type="EMBL" id="GL832978">
    <property type="protein sequence ID" value="EGD77439.1"/>
    <property type="molecule type" value="Genomic_DNA"/>
</dbReference>
<dbReference type="OMA" id="ERTKIHR"/>
<dbReference type="Pfam" id="PF03501">
    <property type="entry name" value="S10_plectin"/>
    <property type="match status" value="1"/>
</dbReference>
<dbReference type="PANTHER" id="PTHR12146">
    <property type="entry name" value="40S RIBOSOMAL PROTEIN S10"/>
    <property type="match status" value="1"/>
</dbReference>
<protein>
    <submittedName>
        <fullName evidence="8">S10e ribosomal protein</fullName>
    </submittedName>
</protein>
<dbReference type="InterPro" id="IPR036388">
    <property type="entry name" value="WH-like_DNA-bd_sf"/>
</dbReference>
<feature type="compositionally biased region" description="Gly residues" evidence="6">
    <location>
        <begin position="145"/>
        <end position="160"/>
    </location>
</feature>
<dbReference type="PANTHER" id="PTHR12146:SF0">
    <property type="entry name" value="RIBOSOMAL PROTEIN S10"/>
    <property type="match status" value="1"/>
</dbReference>
<evidence type="ECO:0000256" key="5">
    <source>
        <dbReference type="ARBA" id="ARBA00023274"/>
    </source>
</evidence>
<dbReference type="InterPro" id="IPR037447">
    <property type="entry name" value="Ribosomal_eS10"/>
</dbReference>
<gene>
    <name evidence="8" type="ORF">PTSG_08536</name>
</gene>
<name>F2UJZ0_SALR5</name>
<sequence length="160" mass="18471">MLIPKQTRKQIYFKLFEDGVMVAKKDFNAPSHPEFKRIPNLHVIKALQSLKSRGFVHEDFAFRHFYWRLTDEGIEYLRDYLHLPENVVPTTLKAPAREQRPTARRVRSMGHRAERTSRDAYRRDGDEGAKKLDAPEGDFKPEFRGGAGRGKFQGGQGSAQ</sequence>
<dbReference type="RefSeq" id="XP_004990327.1">
    <property type="nucleotide sequence ID" value="XM_004990270.1"/>
</dbReference>
<dbReference type="AlphaFoldDB" id="F2UJZ0"/>
<dbReference type="STRING" id="946362.F2UJZ0"/>
<dbReference type="Proteomes" id="UP000007799">
    <property type="component" value="Unassembled WGS sequence"/>
</dbReference>
<proteinExistence type="inferred from homology"/>
<dbReference type="Gene3D" id="1.10.10.10">
    <property type="entry name" value="Winged helix-like DNA-binding domain superfamily/Winged helix DNA-binding domain"/>
    <property type="match status" value="1"/>
</dbReference>
<evidence type="ECO:0000313" key="8">
    <source>
        <dbReference type="EMBL" id="EGD77439.1"/>
    </source>
</evidence>
<dbReference type="GO" id="GO:0003735">
    <property type="term" value="F:structural constituent of ribosome"/>
    <property type="evidence" value="ECO:0007669"/>
    <property type="project" value="TreeGrafter"/>
</dbReference>
<dbReference type="FunCoup" id="F2UJZ0">
    <property type="interactions" value="1281"/>
</dbReference>
<evidence type="ECO:0000256" key="6">
    <source>
        <dbReference type="SAM" id="MobiDB-lite"/>
    </source>
</evidence>
<comment type="subcellular location">
    <subcellularLocation>
        <location evidence="1">Cytoplasm</location>
    </subcellularLocation>
</comment>
<dbReference type="InterPro" id="IPR005326">
    <property type="entry name" value="Plectin_eS10_N"/>
</dbReference>
<keyword evidence="5" id="KW-0687">Ribonucleoprotein</keyword>
<dbReference type="GO" id="GO:0022627">
    <property type="term" value="C:cytosolic small ribosomal subunit"/>
    <property type="evidence" value="ECO:0007669"/>
    <property type="project" value="TreeGrafter"/>
</dbReference>
<keyword evidence="4 8" id="KW-0689">Ribosomal protein</keyword>